<evidence type="ECO:0000313" key="5">
    <source>
        <dbReference type="EMBL" id="CAG8563210.1"/>
    </source>
</evidence>
<dbReference type="GO" id="GO:0005739">
    <property type="term" value="C:mitochondrion"/>
    <property type="evidence" value="ECO:0007669"/>
    <property type="project" value="UniProtKB-SubCell"/>
</dbReference>
<reference evidence="5" key="1">
    <citation type="submission" date="2021-06" db="EMBL/GenBank/DDBJ databases">
        <authorList>
            <person name="Kallberg Y."/>
            <person name="Tangrot J."/>
            <person name="Rosling A."/>
        </authorList>
    </citation>
    <scope>NUCLEOTIDE SEQUENCE</scope>
    <source>
        <strain evidence="5">IA702</strain>
    </source>
</reference>
<accession>A0A9N9BEQ1</accession>
<dbReference type="InterPro" id="IPR007560">
    <property type="entry name" value="Restrct_endonuc_IV_Mrr"/>
</dbReference>
<dbReference type="GO" id="GO:0004519">
    <property type="term" value="F:endonuclease activity"/>
    <property type="evidence" value="ECO:0007669"/>
    <property type="project" value="InterPro"/>
</dbReference>
<protein>
    <submittedName>
        <fullName evidence="5">8831_t:CDS:1</fullName>
    </submittedName>
</protein>
<dbReference type="EMBL" id="CAJVPJ010000887">
    <property type="protein sequence ID" value="CAG8563210.1"/>
    <property type="molecule type" value="Genomic_DNA"/>
</dbReference>
<dbReference type="OrthoDB" id="2434888at2759"/>
<dbReference type="SUPFAM" id="SSF52980">
    <property type="entry name" value="Restriction endonuclease-like"/>
    <property type="match status" value="1"/>
</dbReference>
<dbReference type="Gene3D" id="3.40.1350.10">
    <property type="match status" value="1"/>
</dbReference>
<dbReference type="PANTHER" id="PTHR28133">
    <property type="entry name" value="REQUIRED FOR RESPIRATORY GROWTH PROTEIN 7, MITOCHONDRIAL"/>
    <property type="match status" value="1"/>
</dbReference>
<dbReference type="Proteomes" id="UP000789572">
    <property type="component" value="Unassembled WGS sequence"/>
</dbReference>
<dbReference type="InterPro" id="IPR011856">
    <property type="entry name" value="tRNA_endonuc-like_dom_sf"/>
</dbReference>
<keyword evidence="3" id="KW-0175">Coiled coil</keyword>
<evidence type="ECO:0000259" key="4">
    <source>
        <dbReference type="Pfam" id="PF04471"/>
    </source>
</evidence>
<dbReference type="PANTHER" id="PTHR28133:SF1">
    <property type="entry name" value="REQUIRED FOR RESPIRATORY GROWTH PROTEIN 7, MITOCHONDRIAL"/>
    <property type="match status" value="1"/>
</dbReference>
<dbReference type="InterPro" id="IPR018828">
    <property type="entry name" value="RRG7"/>
</dbReference>
<sequence>MYFDDVGTENSGYLDVVCDEALFRRLIPFEEAHSQCRLMLGQWHTSKNMCSVLITIFSGYGIFKLAASLGVRYFEKLEKLVELPATCRVLELICVAVACALTTYAQSLGLALSDLEHTSDYVIKVCSKSGDGGDGGIDIIGMYKKIPIIIQCKKHRRSIVPGVVRELEGVLGNLPKCAIGILVAPKFSEGAVSQVSSSEFNILLTNEADIVSDLINFIETRQIISKLELTLEKLLGLIGLQQKDVEEISKRLEVLEIEIRKSLENLEVQLKIQQLNMEESFSFVLDKFVEFSFVIDKLFFYPFQVPKLFQINLSTNTDMPSPKAWYKLMNPESAWDKVSLEEVNDVADLKKAVKKEAAPKLDAFAASDLTIKVLKDCKNGSRAIEVHPQKTLAAIIRALEDPAAVLAHLEIESPLAQKHFAENIWVFVYAPSEPMPVAKKAHIDMTFTSVLAGKTLILRHQHDLPKFSHNFYDH</sequence>
<evidence type="ECO:0000256" key="2">
    <source>
        <dbReference type="ARBA" id="ARBA00023128"/>
    </source>
</evidence>
<evidence type="ECO:0000256" key="1">
    <source>
        <dbReference type="ARBA" id="ARBA00004173"/>
    </source>
</evidence>
<feature type="coiled-coil region" evidence="3">
    <location>
        <begin position="238"/>
        <end position="265"/>
    </location>
</feature>
<evidence type="ECO:0000313" key="6">
    <source>
        <dbReference type="Proteomes" id="UP000789572"/>
    </source>
</evidence>
<comment type="caution">
    <text evidence="5">The sequence shown here is derived from an EMBL/GenBank/DDBJ whole genome shotgun (WGS) entry which is preliminary data.</text>
</comment>
<keyword evidence="6" id="KW-1185">Reference proteome</keyword>
<feature type="domain" description="Restriction endonuclease type IV Mrr" evidence="4">
    <location>
        <begin position="126"/>
        <end position="211"/>
    </location>
</feature>
<dbReference type="GO" id="GO:0006302">
    <property type="term" value="P:double-strand break repair"/>
    <property type="evidence" value="ECO:0007669"/>
    <property type="project" value="UniProtKB-ARBA"/>
</dbReference>
<dbReference type="GO" id="GO:0003677">
    <property type="term" value="F:DNA binding"/>
    <property type="evidence" value="ECO:0007669"/>
    <property type="project" value="InterPro"/>
</dbReference>
<dbReference type="GO" id="GO:0009307">
    <property type="term" value="P:DNA restriction-modification system"/>
    <property type="evidence" value="ECO:0007669"/>
    <property type="project" value="InterPro"/>
</dbReference>
<proteinExistence type="predicted"/>
<gene>
    <name evidence="5" type="ORF">POCULU_LOCUS5618</name>
</gene>
<dbReference type="Pfam" id="PF04471">
    <property type="entry name" value="Mrr_cat"/>
    <property type="match status" value="1"/>
</dbReference>
<name>A0A9N9BEQ1_9GLOM</name>
<organism evidence="5 6">
    <name type="scientific">Paraglomus occultum</name>
    <dbReference type="NCBI Taxonomy" id="144539"/>
    <lineage>
        <taxon>Eukaryota</taxon>
        <taxon>Fungi</taxon>
        <taxon>Fungi incertae sedis</taxon>
        <taxon>Mucoromycota</taxon>
        <taxon>Glomeromycotina</taxon>
        <taxon>Glomeromycetes</taxon>
        <taxon>Paraglomerales</taxon>
        <taxon>Paraglomeraceae</taxon>
        <taxon>Paraglomus</taxon>
    </lineage>
</organism>
<evidence type="ECO:0000256" key="3">
    <source>
        <dbReference type="SAM" id="Coils"/>
    </source>
</evidence>
<dbReference type="InterPro" id="IPR011335">
    <property type="entry name" value="Restrct_endonuc-II-like"/>
</dbReference>
<dbReference type="AlphaFoldDB" id="A0A9N9BEQ1"/>
<comment type="subcellular location">
    <subcellularLocation>
        <location evidence="1">Mitochondrion</location>
    </subcellularLocation>
</comment>
<keyword evidence="2" id="KW-0496">Mitochondrion</keyword>